<evidence type="ECO:0000313" key="5">
    <source>
        <dbReference type="Proteomes" id="UP001632038"/>
    </source>
</evidence>
<keyword evidence="2 3" id="KW-0175">Coiled coil</keyword>
<accession>A0ABD3DDK5</accession>
<feature type="coiled-coil region" evidence="3">
    <location>
        <begin position="501"/>
        <end position="542"/>
    </location>
</feature>
<dbReference type="AlphaFoldDB" id="A0ABD3DDK5"/>
<dbReference type="PANTHER" id="PTHR31580">
    <property type="entry name" value="FILAMENT-LIKE PLANT PROTEIN 4"/>
    <property type="match status" value="1"/>
</dbReference>
<organism evidence="4 5">
    <name type="scientific">Castilleja foliolosa</name>
    <dbReference type="NCBI Taxonomy" id="1961234"/>
    <lineage>
        <taxon>Eukaryota</taxon>
        <taxon>Viridiplantae</taxon>
        <taxon>Streptophyta</taxon>
        <taxon>Embryophyta</taxon>
        <taxon>Tracheophyta</taxon>
        <taxon>Spermatophyta</taxon>
        <taxon>Magnoliopsida</taxon>
        <taxon>eudicotyledons</taxon>
        <taxon>Gunneridae</taxon>
        <taxon>Pentapetalae</taxon>
        <taxon>asterids</taxon>
        <taxon>lamiids</taxon>
        <taxon>Lamiales</taxon>
        <taxon>Orobanchaceae</taxon>
        <taxon>Pedicularideae</taxon>
        <taxon>Castillejinae</taxon>
        <taxon>Castilleja</taxon>
    </lineage>
</organism>
<protein>
    <recommendedName>
        <fullName evidence="6">Filament-like plant protein 7</fullName>
    </recommendedName>
</protein>
<dbReference type="Pfam" id="PF05911">
    <property type="entry name" value="FPP"/>
    <property type="match status" value="3"/>
</dbReference>
<evidence type="ECO:0000313" key="4">
    <source>
        <dbReference type="EMBL" id="KAL3640283.1"/>
    </source>
</evidence>
<proteinExistence type="inferred from homology"/>
<dbReference type="InterPro" id="IPR008587">
    <property type="entry name" value="FPP_plant"/>
</dbReference>
<gene>
    <name evidence="4" type="ORF">CASFOL_015251</name>
</gene>
<comment type="similarity">
    <text evidence="1">Belongs to the FPP family.</text>
</comment>
<keyword evidence="5" id="KW-1185">Reference proteome</keyword>
<evidence type="ECO:0008006" key="6">
    <source>
        <dbReference type="Google" id="ProtNLM"/>
    </source>
</evidence>
<evidence type="ECO:0000256" key="3">
    <source>
        <dbReference type="SAM" id="Coils"/>
    </source>
</evidence>
<name>A0ABD3DDK5_9LAMI</name>
<feature type="coiled-coil region" evidence="3">
    <location>
        <begin position="29"/>
        <end position="63"/>
    </location>
</feature>
<evidence type="ECO:0000256" key="1">
    <source>
        <dbReference type="ARBA" id="ARBA00005921"/>
    </source>
</evidence>
<feature type="coiled-coil region" evidence="3">
    <location>
        <begin position="187"/>
        <end position="249"/>
    </location>
</feature>
<dbReference type="Proteomes" id="UP001632038">
    <property type="component" value="Unassembled WGS sequence"/>
</dbReference>
<dbReference type="EMBL" id="JAVIJP010000017">
    <property type="protein sequence ID" value="KAL3640283.1"/>
    <property type="molecule type" value="Genomic_DNA"/>
</dbReference>
<reference evidence="5" key="1">
    <citation type="journal article" date="2024" name="IScience">
        <title>Strigolactones Initiate the Formation of Haustorium-like Structures in Castilleja.</title>
        <authorList>
            <person name="Buerger M."/>
            <person name="Peterson D."/>
            <person name="Chory J."/>
        </authorList>
    </citation>
    <scope>NUCLEOTIDE SEQUENCE [LARGE SCALE GENOMIC DNA]</scope>
</reference>
<feature type="coiled-coil region" evidence="3">
    <location>
        <begin position="88"/>
        <end position="115"/>
    </location>
</feature>
<evidence type="ECO:0000256" key="2">
    <source>
        <dbReference type="ARBA" id="ARBA00023054"/>
    </source>
</evidence>
<dbReference type="PANTHER" id="PTHR31580:SF22">
    <property type="entry name" value="FILAMENT-LIKE PLANT PROTEIN 7"/>
    <property type="match status" value="1"/>
</dbReference>
<sequence>MDQKPWLWKKRSTEKTLIADKASNSSRKCEDEATEVQKLVTEKTNLEKELQTLNEKLSFALSERDAKDSIAKKQVKIAEEAIEGKLGWEKAESEALSLKQEIDKVSQQKSASEQRTSQLDAALKECMHELRLVREEQAKRVHNAVIQSSEQFKKIKFALESENTQLIKALSAKENVIADFNVLRSRVETTEKENASLKYEIRVVEKELDIRNEEIEFNRRMNNTISKQLDESLKKIARLETECQSLRLLVRKRLPGPTTLGKMRSEVKSLEKDRIETMRRKKSNLSPTRSNAAFSDVGSDESWASALISEPEHKLVRISEMSLMDDFAEMEKLAVNNNDMLKAENASVSIQKVLELLEGIIIIQSRDNGYTVRVFQWKTDELSDVLQKFIRTCNDLLNGAGNLENFAREVANNLEWVLNHCFSIRDVSSMKDAIVTRLGWDEWRSESEVDGGWANKESEIVRCESKDVVEDVGAGLEAAKRSDSKTRNEIEKPTMVKEDEFRKACQRILDLENELENTNNSCERLEETCHNLKMELKSMVSKEVPDNGKHWEKQLQHDWEITAASEKLTECQETIYNLGKQLKALASPSDASLFDKVISTPVDSVITSSSTPRRNISRRSSLLNKMAAEDNFQISVSNETEKDTLTGNGDSGVCTNEETGISSKFINGNRIIDHEDKSGKDIALMDIVPYKKNGGRGFFKKMFWRQRKGNSRKKFLLIGCN</sequence>
<comment type="caution">
    <text evidence="4">The sequence shown here is derived from an EMBL/GenBank/DDBJ whole genome shotgun (WGS) entry which is preliminary data.</text>
</comment>